<feature type="compositionally biased region" description="Basic residues" evidence="1">
    <location>
        <begin position="22"/>
        <end position="38"/>
    </location>
</feature>
<organism evidence="2 3">
    <name type="scientific">Actinomadura madurae</name>
    <dbReference type="NCBI Taxonomy" id="1993"/>
    <lineage>
        <taxon>Bacteria</taxon>
        <taxon>Bacillati</taxon>
        <taxon>Actinomycetota</taxon>
        <taxon>Actinomycetes</taxon>
        <taxon>Streptosporangiales</taxon>
        <taxon>Thermomonosporaceae</taxon>
        <taxon>Actinomadura</taxon>
    </lineage>
</organism>
<evidence type="ECO:0000256" key="1">
    <source>
        <dbReference type="SAM" id="MobiDB-lite"/>
    </source>
</evidence>
<accession>A0A1I5EPC2</accession>
<dbReference type="EMBL" id="FOVH01000004">
    <property type="protein sequence ID" value="SFO13384.1"/>
    <property type="molecule type" value="Genomic_DNA"/>
</dbReference>
<feature type="region of interest" description="Disordered" evidence="1">
    <location>
        <begin position="1"/>
        <end position="48"/>
    </location>
</feature>
<keyword evidence="3" id="KW-1185">Reference proteome</keyword>
<gene>
    <name evidence="2" type="ORF">SAMN04489713_104221</name>
</gene>
<sequence length="259" mass="28348">MAWTPRRPVSEPPATGAPPRLRPGRRWRQRAVPGRRRAGPGQRPLGSEASRRQMLLRCVCRRWCAGRRASWDRTTTTLTKPAPVEKCRSPWRAQGRGSNQTRPTMPRWLATSRLPVIAVMGAREAAMFRVARWTCASTTGPSCTGRNIQVERGTDLLARLSGLGARRHQRSLETSRGLVDVEGAPWSTLAAVRGEAMTGMGGDLRHAWGVGACGRGALWVVGGWPSGGRSAWLRDWGAVEGDGGCLVRFRCVALLRISP</sequence>
<dbReference type="STRING" id="1993.SAMN04489713_104221"/>
<evidence type="ECO:0000313" key="3">
    <source>
        <dbReference type="Proteomes" id="UP000183413"/>
    </source>
</evidence>
<name>A0A1I5EPC2_9ACTN</name>
<dbReference type="AlphaFoldDB" id="A0A1I5EPC2"/>
<reference evidence="2 3" key="1">
    <citation type="submission" date="2016-10" db="EMBL/GenBank/DDBJ databases">
        <authorList>
            <person name="de Groot N.N."/>
        </authorList>
    </citation>
    <scope>NUCLEOTIDE SEQUENCE [LARGE SCALE GENOMIC DNA]</scope>
    <source>
        <strain evidence="2 3">DSM 43067</strain>
    </source>
</reference>
<protein>
    <submittedName>
        <fullName evidence="2">Uncharacterized protein</fullName>
    </submittedName>
</protein>
<evidence type="ECO:0000313" key="2">
    <source>
        <dbReference type="EMBL" id="SFO13384.1"/>
    </source>
</evidence>
<dbReference type="InParanoid" id="A0A1I5EPC2"/>
<proteinExistence type="predicted"/>
<dbReference type="Proteomes" id="UP000183413">
    <property type="component" value="Unassembled WGS sequence"/>
</dbReference>